<organism evidence="1">
    <name type="scientific">Culex pipiens</name>
    <name type="common">House mosquito</name>
    <dbReference type="NCBI Taxonomy" id="7175"/>
    <lineage>
        <taxon>Eukaryota</taxon>
        <taxon>Metazoa</taxon>
        <taxon>Ecdysozoa</taxon>
        <taxon>Arthropoda</taxon>
        <taxon>Hexapoda</taxon>
        <taxon>Insecta</taxon>
        <taxon>Pterygota</taxon>
        <taxon>Neoptera</taxon>
        <taxon>Endopterygota</taxon>
        <taxon>Diptera</taxon>
        <taxon>Nematocera</taxon>
        <taxon>Culicoidea</taxon>
        <taxon>Culicidae</taxon>
        <taxon>Culicinae</taxon>
        <taxon>Culicini</taxon>
        <taxon>Culex</taxon>
        <taxon>Culex</taxon>
    </lineage>
</organism>
<name>A0A8D8B730_CULPI</name>
<dbReference type="AlphaFoldDB" id="A0A8D8B730"/>
<reference evidence="1" key="1">
    <citation type="submission" date="2021-05" db="EMBL/GenBank/DDBJ databases">
        <authorList>
            <person name="Alioto T."/>
            <person name="Alioto T."/>
            <person name="Gomez Garrido J."/>
        </authorList>
    </citation>
    <scope>NUCLEOTIDE SEQUENCE</scope>
</reference>
<dbReference type="EMBL" id="HBUE01059218">
    <property type="protein sequence ID" value="CAG6467839.1"/>
    <property type="molecule type" value="Transcribed_RNA"/>
</dbReference>
<evidence type="ECO:0000313" key="1">
    <source>
        <dbReference type="EMBL" id="CAG6467842.1"/>
    </source>
</evidence>
<dbReference type="EMBL" id="HBUE01059221">
    <property type="protein sequence ID" value="CAG6467841.1"/>
    <property type="molecule type" value="Transcribed_RNA"/>
</dbReference>
<protein>
    <submittedName>
        <fullName evidence="1">(northern house mosquito) hypothetical protein</fullName>
    </submittedName>
</protein>
<sequence length="108" mass="12425">MNFLIPASSSNSWTRKTRGVWDWTSSNFRRRRLNSRSNRSRWRRANILNRSTGVVSRSTSTVSSSRRQVQSWPAVSTFSTPSTGGICCRTGLSTKRGRSWRKTTVLRR</sequence>
<dbReference type="EMBL" id="HBUE01059222">
    <property type="protein sequence ID" value="CAG6467842.1"/>
    <property type="molecule type" value="Transcribed_RNA"/>
</dbReference>
<accession>A0A8D8B730</accession>
<proteinExistence type="predicted"/>
<dbReference type="EMBL" id="HBUE01059217">
    <property type="protein sequence ID" value="CAG6467838.1"/>
    <property type="molecule type" value="Transcribed_RNA"/>
</dbReference>
<dbReference type="EMBL" id="HBUE01059219">
    <property type="protein sequence ID" value="CAG6467840.1"/>
    <property type="molecule type" value="Transcribed_RNA"/>
</dbReference>